<evidence type="ECO:0000313" key="1">
    <source>
        <dbReference type="EMBL" id="GBP49098.1"/>
    </source>
</evidence>
<accession>A0A4C1WCI0</accession>
<dbReference type="EMBL" id="BGZK01000537">
    <property type="protein sequence ID" value="GBP49098.1"/>
    <property type="molecule type" value="Genomic_DNA"/>
</dbReference>
<comment type="caution">
    <text evidence="1">The sequence shown here is derived from an EMBL/GenBank/DDBJ whole genome shotgun (WGS) entry which is preliminary data.</text>
</comment>
<name>A0A4C1WCI0_EUMVA</name>
<protein>
    <submittedName>
        <fullName evidence="1">Uncharacterized protein</fullName>
    </submittedName>
</protein>
<gene>
    <name evidence="1" type="ORF">EVAR_26806_1</name>
</gene>
<dbReference type="Proteomes" id="UP000299102">
    <property type="component" value="Unassembled WGS sequence"/>
</dbReference>
<reference evidence="1 2" key="1">
    <citation type="journal article" date="2019" name="Commun. Biol.">
        <title>The bagworm genome reveals a unique fibroin gene that provides high tensile strength.</title>
        <authorList>
            <person name="Kono N."/>
            <person name="Nakamura H."/>
            <person name="Ohtoshi R."/>
            <person name="Tomita M."/>
            <person name="Numata K."/>
            <person name="Arakawa K."/>
        </authorList>
    </citation>
    <scope>NUCLEOTIDE SEQUENCE [LARGE SCALE GENOMIC DNA]</scope>
</reference>
<dbReference type="OrthoDB" id="2016582at2759"/>
<sequence>MTRAAVAIQRGRNEIAKKKKKNINAQGRTKIDIRNDIGVESGTGTGHYSDTRINIKNGTVIGNRIDREIGRYKRRRNLLYLKSIIPGLRKLSRENFNLLGSTIFPDPRGFGVRTMESVEANVYYGLSCQRSSGRFPRHHALNDITRRALISDNIPCTLGFPGLSRLDAGPWGSERKSFIRELGRKLRNKGTILVLGLICSKP</sequence>
<evidence type="ECO:0000313" key="2">
    <source>
        <dbReference type="Proteomes" id="UP000299102"/>
    </source>
</evidence>
<keyword evidence="2" id="KW-1185">Reference proteome</keyword>
<proteinExistence type="predicted"/>
<organism evidence="1 2">
    <name type="scientific">Eumeta variegata</name>
    <name type="common">Bagworm moth</name>
    <name type="synonym">Eumeta japonica</name>
    <dbReference type="NCBI Taxonomy" id="151549"/>
    <lineage>
        <taxon>Eukaryota</taxon>
        <taxon>Metazoa</taxon>
        <taxon>Ecdysozoa</taxon>
        <taxon>Arthropoda</taxon>
        <taxon>Hexapoda</taxon>
        <taxon>Insecta</taxon>
        <taxon>Pterygota</taxon>
        <taxon>Neoptera</taxon>
        <taxon>Endopterygota</taxon>
        <taxon>Lepidoptera</taxon>
        <taxon>Glossata</taxon>
        <taxon>Ditrysia</taxon>
        <taxon>Tineoidea</taxon>
        <taxon>Psychidae</taxon>
        <taxon>Oiketicinae</taxon>
        <taxon>Eumeta</taxon>
    </lineage>
</organism>
<dbReference type="AlphaFoldDB" id="A0A4C1WCI0"/>